<dbReference type="PANTHER" id="PTHR11707">
    <property type="entry name" value="L-ASPARAGINASE"/>
    <property type="match status" value="1"/>
</dbReference>
<gene>
    <name evidence="4" type="ORF">THMIRHAS_13190</name>
</gene>
<feature type="binding site" evidence="2">
    <location>
        <begin position="96"/>
        <end position="97"/>
    </location>
    <ligand>
        <name>substrate</name>
    </ligand>
</feature>
<feature type="domain" description="L-asparaginase N-terminal" evidence="3">
    <location>
        <begin position="11"/>
        <end position="174"/>
    </location>
</feature>
<dbReference type="InterPro" id="IPR036152">
    <property type="entry name" value="Asp/glu_Ase-like_sf"/>
</dbReference>
<dbReference type="SUPFAM" id="SSF53774">
    <property type="entry name" value="Glutaminase/Asparaginase"/>
    <property type="match status" value="1"/>
</dbReference>
<feature type="active site" description="O-isoaspartyl threonine intermediate" evidence="1">
    <location>
        <position position="19"/>
    </location>
</feature>
<dbReference type="KEGG" id="tse:THMIRHAS_13190"/>
<dbReference type="PROSITE" id="PS51732">
    <property type="entry name" value="ASN_GLN_ASE_3"/>
    <property type="match status" value="1"/>
</dbReference>
<evidence type="ECO:0000313" key="5">
    <source>
        <dbReference type="Proteomes" id="UP000501726"/>
    </source>
</evidence>
<evidence type="ECO:0000256" key="1">
    <source>
        <dbReference type="PIRSR" id="PIRSR001220-1"/>
    </source>
</evidence>
<dbReference type="Gene3D" id="3.40.50.1170">
    <property type="entry name" value="L-asparaginase, N-terminal domain"/>
    <property type="match status" value="1"/>
</dbReference>
<dbReference type="PANTHER" id="PTHR11707:SF28">
    <property type="entry name" value="60 KDA LYSOPHOSPHOLIPASE"/>
    <property type="match status" value="1"/>
</dbReference>
<sequence length="185" mass="20092">MINSPLQASSVEILITGGTLDKDYQPLNGELVFPAEGTQSHVVELLRQANLSPESAPKLNFLMQIDSLQMKKKQRLEIALAALHSSAQQLVITHGTDTMVKTANKLLKLMHSTPEFSELNRKTIVLTGAMRPFALGQSDASFNLGAALIAAQTLPPGVYICMNGNIHHGDKVLKDYQQGRFVATA</sequence>
<evidence type="ECO:0000259" key="3">
    <source>
        <dbReference type="Pfam" id="PF00710"/>
    </source>
</evidence>
<protein>
    <submittedName>
        <fullName evidence="4">Asparaginase</fullName>
    </submittedName>
</protein>
<accession>A0A6F8PV27</accession>
<dbReference type="InterPro" id="IPR037152">
    <property type="entry name" value="L-asparaginase_N_sf"/>
</dbReference>
<keyword evidence="5" id="KW-1185">Reference proteome</keyword>
<dbReference type="PIRSF" id="PIRSF001220">
    <property type="entry name" value="L-ASNase_gatD"/>
    <property type="match status" value="1"/>
</dbReference>
<dbReference type="PIRSF" id="PIRSF500176">
    <property type="entry name" value="L_ASNase"/>
    <property type="match status" value="1"/>
</dbReference>
<evidence type="ECO:0000313" key="4">
    <source>
        <dbReference type="EMBL" id="BBP45946.1"/>
    </source>
</evidence>
<feature type="binding site" evidence="2">
    <location>
        <position position="67"/>
    </location>
    <ligand>
        <name>substrate</name>
    </ligand>
</feature>
<dbReference type="GO" id="GO:0004067">
    <property type="term" value="F:asparaginase activity"/>
    <property type="evidence" value="ECO:0007669"/>
    <property type="project" value="UniProtKB-UniRule"/>
</dbReference>
<organism evidence="4 5">
    <name type="scientific">Thiosulfatimonas sediminis</name>
    <dbReference type="NCBI Taxonomy" id="2675054"/>
    <lineage>
        <taxon>Bacteria</taxon>
        <taxon>Pseudomonadati</taxon>
        <taxon>Pseudomonadota</taxon>
        <taxon>Gammaproteobacteria</taxon>
        <taxon>Thiotrichales</taxon>
        <taxon>Piscirickettsiaceae</taxon>
        <taxon>Thiosulfatimonas</taxon>
    </lineage>
</organism>
<dbReference type="PRINTS" id="PR00139">
    <property type="entry name" value="ASNGLNASE"/>
</dbReference>
<dbReference type="InterPro" id="IPR027474">
    <property type="entry name" value="L-asparaginase_N"/>
</dbReference>
<dbReference type="RefSeq" id="WP_173272105.1">
    <property type="nucleotide sequence ID" value="NZ_AP021889.1"/>
</dbReference>
<dbReference type="AlphaFoldDB" id="A0A6F8PV27"/>
<evidence type="ECO:0000256" key="2">
    <source>
        <dbReference type="PIRSR" id="PIRSR001220-2"/>
    </source>
</evidence>
<name>A0A6F8PV27_9GAMM</name>
<reference evidence="5" key="1">
    <citation type="submission" date="2019-11" db="EMBL/GenBank/DDBJ databases">
        <title>Isolation and characterization of two novel species in the genus Thiomicrorhabdus.</title>
        <authorList>
            <person name="Mochizuki J."/>
            <person name="Kojima H."/>
            <person name="Fukui M."/>
        </authorList>
    </citation>
    <scope>NUCLEOTIDE SEQUENCE [LARGE SCALE GENOMIC DNA]</scope>
    <source>
        <strain evidence="5">aks77</strain>
    </source>
</reference>
<dbReference type="Pfam" id="PF00710">
    <property type="entry name" value="Asparaginase"/>
    <property type="match status" value="1"/>
</dbReference>
<proteinExistence type="predicted"/>
<dbReference type="InterPro" id="IPR006034">
    <property type="entry name" value="Asparaginase/glutaminase-like"/>
</dbReference>
<dbReference type="EMBL" id="AP021889">
    <property type="protein sequence ID" value="BBP45946.1"/>
    <property type="molecule type" value="Genomic_DNA"/>
</dbReference>
<dbReference type="Proteomes" id="UP000501726">
    <property type="component" value="Chromosome"/>
</dbReference>